<keyword evidence="1" id="KW-0732">Signal</keyword>
<dbReference type="EMBL" id="JYNV01000262">
    <property type="protein sequence ID" value="KZM20940.1"/>
    <property type="molecule type" value="Genomic_DNA"/>
</dbReference>
<feature type="chain" id="PRO_5013040159" evidence="1">
    <location>
        <begin position="16"/>
        <end position="244"/>
    </location>
</feature>
<comment type="caution">
    <text evidence="2">The sequence shown here is derived from an EMBL/GenBank/DDBJ whole genome shotgun (WGS) entry which is preliminary data.</text>
</comment>
<evidence type="ECO:0000256" key="1">
    <source>
        <dbReference type="SAM" id="SignalP"/>
    </source>
</evidence>
<dbReference type="AlphaFoldDB" id="A0A163A224"/>
<accession>A0A163A224</accession>
<organism evidence="2 3">
    <name type="scientific">Didymella rabiei</name>
    <name type="common">Chickpea ascochyta blight fungus</name>
    <name type="synonym">Mycosphaerella rabiei</name>
    <dbReference type="NCBI Taxonomy" id="5454"/>
    <lineage>
        <taxon>Eukaryota</taxon>
        <taxon>Fungi</taxon>
        <taxon>Dikarya</taxon>
        <taxon>Ascomycota</taxon>
        <taxon>Pezizomycotina</taxon>
        <taxon>Dothideomycetes</taxon>
        <taxon>Pleosporomycetidae</taxon>
        <taxon>Pleosporales</taxon>
        <taxon>Pleosporineae</taxon>
        <taxon>Didymellaceae</taxon>
        <taxon>Ascochyta</taxon>
    </lineage>
</organism>
<gene>
    <name evidence="2" type="ORF">ST47_g7920</name>
</gene>
<sequence>MTVLAGLALVALALGAPADLGNPHSSTGSTTAWENTQTQEYHCEGNDIVRCETTPGGVCFAMDLCEAYCFHHDSGASCVDLGAPAVETSNNVEITARKTSISVTGVNVAARDASSQEDMHYTCSRNRASVLICKYGFCSIDHYCRSGNECKDDCSCCKSAFPSVQGAKSEVRIVPKDAAISLAARGRNPKESALYVCSKDRASVLKCRHGFCATDYYCENTIRASTNLHAARKSVMLETEVDDC</sequence>
<dbReference type="Proteomes" id="UP000076837">
    <property type="component" value="Unassembled WGS sequence"/>
</dbReference>
<name>A0A163A224_DIDRA</name>
<reference evidence="2 3" key="1">
    <citation type="journal article" date="2016" name="Sci. Rep.">
        <title>Draft genome sequencing and secretome analysis of fungal phytopathogen Ascochyta rabiei provides insight into the necrotrophic effector repertoire.</title>
        <authorList>
            <person name="Verma S."/>
            <person name="Gazara R.K."/>
            <person name="Nizam S."/>
            <person name="Parween S."/>
            <person name="Chattopadhyay D."/>
            <person name="Verma P.K."/>
        </authorList>
    </citation>
    <scope>NUCLEOTIDE SEQUENCE [LARGE SCALE GENOMIC DNA]</scope>
    <source>
        <strain evidence="2 3">ArDII</strain>
    </source>
</reference>
<feature type="signal peptide" evidence="1">
    <location>
        <begin position="1"/>
        <end position="15"/>
    </location>
</feature>
<proteinExistence type="predicted"/>
<keyword evidence="3" id="KW-1185">Reference proteome</keyword>
<evidence type="ECO:0000313" key="2">
    <source>
        <dbReference type="EMBL" id="KZM20940.1"/>
    </source>
</evidence>
<evidence type="ECO:0000313" key="3">
    <source>
        <dbReference type="Proteomes" id="UP000076837"/>
    </source>
</evidence>
<protein>
    <submittedName>
        <fullName evidence="2">Uncharacterized protein</fullName>
    </submittedName>
</protein>